<accession>A0ABU9UAG6</accession>
<dbReference type="Proteomes" id="UP001466331">
    <property type="component" value="Unassembled WGS sequence"/>
</dbReference>
<dbReference type="EMBL" id="JBCHKQ010000001">
    <property type="protein sequence ID" value="MEM5947662.1"/>
    <property type="molecule type" value="Genomic_DNA"/>
</dbReference>
<dbReference type="SUPFAM" id="SSF55469">
    <property type="entry name" value="FMN-dependent nitroreductase-like"/>
    <property type="match status" value="1"/>
</dbReference>
<comment type="caution">
    <text evidence="2">The sequence shown here is derived from an EMBL/GenBank/DDBJ whole genome shotgun (WGS) entry which is preliminary data.</text>
</comment>
<sequence>MKSKEILSEIEQRRAYRALAEKPIEQDVLDRLLSAAVLAPSCMNKQPWRFLLVTEDAEREKVADSLTRGNYWAKKAPAYVLVITSLELDCKLPRNREYALFDTGMAVMNLLLQATKEGLYAHPMAGFDADKLAESMGIFDEFILVTVIALGWPGSTESLGEQHLTMESAPRDRKPIESVVFKNKWDNDKAKKVQ</sequence>
<dbReference type="CDD" id="cd02138">
    <property type="entry name" value="TdsD-like"/>
    <property type="match status" value="1"/>
</dbReference>
<protein>
    <submittedName>
        <fullName evidence="2">Nitroreductase family protein</fullName>
    </submittedName>
</protein>
<evidence type="ECO:0000313" key="3">
    <source>
        <dbReference type="Proteomes" id="UP001466331"/>
    </source>
</evidence>
<dbReference type="PANTHER" id="PTHR23026">
    <property type="entry name" value="NADPH NITROREDUCTASE"/>
    <property type="match status" value="1"/>
</dbReference>
<evidence type="ECO:0000313" key="2">
    <source>
        <dbReference type="EMBL" id="MEM5947662.1"/>
    </source>
</evidence>
<dbReference type="InterPro" id="IPR050627">
    <property type="entry name" value="Nitroreductase/BluB"/>
</dbReference>
<name>A0ABU9UAG6_9SPIR</name>
<gene>
    <name evidence="2" type="ORF">WKV44_03800</name>
</gene>
<dbReference type="PANTHER" id="PTHR23026:SF100">
    <property type="entry name" value="NITROREDUCTASE"/>
    <property type="match status" value="1"/>
</dbReference>
<keyword evidence="3" id="KW-1185">Reference proteome</keyword>
<dbReference type="InterPro" id="IPR029479">
    <property type="entry name" value="Nitroreductase"/>
</dbReference>
<feature type="domain" description="Nitroreductase" evidence="1">
    <location>
        <begin position="70"/>
        <end position="152"/>
    </location>
</feature>
<dbReference type="Gene3D" id="3.40.109.10">
    <property type="entry name" value="NADH Oxidase"/>
    <property type="match status" value="1"/>
</dbReference>
<dbReference type="InterPro" id="IPR000415">
    <property type="entry name" value="Nitroreductase-like"/>
</dbReference>
<feature type="domain" description="Nitroreductase" evidence="1">
    <location>
        <begin position="10"/>
        <end position="66"/>
    </location>
</feature>
<dbReference type="Pfam" id="PF00881">
    <property type="entry name" value="Nitroreductase"/>
    <property type="match status" value="2"/>
</dbReference>
<evidence type="ECO:0000259" key="1">
    <source>
        <dbReference type="Pfam" id="PF00881"/>
    </source>
</evidence>
<dbReference type="RefSeq" id="WP_420069104.1">
    <property type="nucleotide sequence ID" value="NZ_JBCHKQ010000001.1"/>
</dbReference>
<reference evidence="2 3" key="1">
    <citation type="submission" date="2024-03" db="EMBL/GenBank/DDBJ databases">
        <title>Ignisphaera cupida sp. nov., a hyperthermophilic hydrolytic archaeon from a hot spring of Kamchatka, and proposal of Ignisphaeraceae fam. nov.</title>
        <authorList>
            <person name="Podosokorskaya O.A."/>
            <person name="Elcheninov A.G."/>
            <person name="Maltseva A.I."/>
            <person name="Zayulina K.S."/>
            <person name="Novikov A."/>
            <person name="Merkel A.Y."/>
        </authorList>
    </citation>
    <scope>NUCLEOTIDE SEQUENCE [LARGE SCALE GENOMIC DNA]</scope>
    <source>
        <strain evidence="2 3">38H-sp</strain>
    </source>
</reference>
<proteinExistence type="predicted"/>
<organism evidence="2 3">
    <name type="scientific">Rarispira pelagica</name>
    <dbReference type="NCBI Taxonomy" id="3141764"/>
    <lineage>
        <taxon>Bacteria</taxon>
        <taxon>Pseudomonadati</taxon>
        <taxon>Spirochaetota</taxon>
        <taxon>Spirochaetia</taxon>
        <taxon>Winmispirales</taxon>
        <taxon>Winmispiraceae</taxon>
        <taxon>Rarispira</taxon>
    </lineage>
</organism>